<evidence type="ECO:0000256" key="2">
    <source>
        <dbReference type="ARBA" id="ARBA00020595"/>
    </source>
</evidence>
<dbReference type="Pfam" id="PF15427">
    <property type="entry name" value="S100PBPR"/>
    <property type="match status" value="1"/>
</dbReference>
<evidence type="ECO:0000256" key="1">
    <source>
        <dbReference type="ARBA" id="ARBA00004123"/>
    </source>
</evidence>
<keyword evidence="5" id="KW-1185">Reference proteome</keyword>
<dbReference type="PANTHER" id="PTHR14455:SF0">
    <property type="entry name" value="S100P-BINDING PROTEIN"/>
    <property type="match status" value="1"/>
</dbReference>
<keyword evidence="3" id="KW-0539">Nucleus</keyword>
<evidence type="ECO:0000256" key="3">
    <source>
        <dbReference type="ARBA" id="ARBA00023242"/>
    </source>
</evidence>
<feature type="region of interest" description="Disordered" evidence="4">
    <location>
        <begin position="1"/>
        <end position="112"/>
    </location>
</feature>
<feature type="compositionally biased region" description="Polar residues" evidence="4">
    <location>
        <begin position="8"/>
        <end position="26"/>
    </location>
</feature>
<feature type="compositionally biased region" description="Basic and acidic residues" evidence="4">
    <location>
        <begin position="99"/>
        <end position="112"/>
    </location>
</feature>
<dbReference type="GO" id="GO:0048306">
    <property type="term" value="F:calcium-dependent protein binding"/>
    <property type="evidence" value="ECO:0007669"/>
    <property type="project" value="InterPro"/>
</dbReference>
<reference evidence="6" key="1">
    <citation type="submission" date="2025-08" db="UniProtKB">
        <authorList>
            <consortium name="RefSeq"/>
        </authorList>
    </citation>
    <scope>IDENTIFICATION</scope>
    <source>
        <tissue evidence="6">Muscle</tissue>
    </source>
</reference>
<evidence type="ECO:0000313" key="5">
    <source>
        <dbReference type="Proteomes" id="UP000694851"/>
    </source>
</evidence>
<accession>A0A8B7SQ46</accession>
<dbReference type="Proteomes" id="UP000694851">
    <property type="component" value="Unplaced"/>
</dbReference>
<evidence type="ECO:0000313" key="6">
    <source>
        <dbReference type="RefSeq" id="XP_019514829.1"/>
    </source>
</evidence>
<organism evidence="5 6">
    <name type="scientific">Hipposideros armiger</name>
    <name type="common">Great Himalayan leaf-nosed bat</name>
    <dbReference type="NCBI Taxonomy" id="186990"/>
    <lineage>
        <taxon>Eukaryota</taxon>
        <taxon>Metazoa</taxon>
        <taxon>Chordata</taxon>
        <taxon>Craniata</taxon>
        <taxon>Vertebrata</taxon>
        <taxon>Euteleostomi</taxon>
        <taxon>Mammalia</taxon>
        <taxon>Eutheria</taxon>
        <taxon>Laurasiatheria</taxon>
        <taxon>Chiroptera</taxon>
        <taxon>Yinpterochiroptera</taxon>
        <taxon>Rhinolophoidea</taxon>
        <taxon>Hipposideridae</taxon>
        <taxon>Hipposideros</taxon>
    </lineage>
</organism>
<proteinExistence type="predicted"/>
<dbReference type="PANTHER" id="PTHR14455">
    <property type="entry name" value="ASKOPOS"/>
    <property type="match status" value="1"/>
</dbReference>
<feature type="compositionally biased region" description="Polar residues" evidence="4">
    <location>
        <begin position="35"/>
        <end position="46"/>
    </location>
</feature>
<feature type="compositionally biased region" description="Polar residues" evidence="4">
    <location>
        <begin position="57"/>
        <end position="98"/>
    </location>
</feature>
<evidence type="ECO:0000256" key="4">
    <source>
        <dbReference type="SAM" id="MobiDB-lite"/>
    </source>
</evidence>
<dbReference type="InterPro" id="IPR026097">
    <property type="entry name" value="S100PBP"/>
</dbReference>
<dbReference type="CTD" id="64766"/>
<gene>
    <name evidence="6" type="primary">S100PBP</name>
</gene>
<comment type="subcellular location">
    <subcellularLocation>
        <location evidence="1">Nucleus</location>
    </subcellularLocation>
</comment>
<dbReference type="GeneID" id="109391581"/>
<dbReference type="AlphaFoldDB" id="A0A8B7SQ46"/>
<dbReference type="GO" id="GO:0005634">
    <property type="term" value="C:nucleus"/>
    <property type="evidence" value="ECO:0007669"/>
    <property type="project" value="UniProtKB-SubCell"/>
</dbReference>
<protein>
    <recommendedName>
        <fullName evidence="2">S100P-binding protein</fullName>
    </recommendedName>
</protein>
<dbReference type="RefSeq" id="XP_019514829.1">
    <property type="nucleotide sequence ID" value="XM_019659284.1"/>
</dbReference>
<dbReference type="OrthoDB" id="8945510at2759"/>
<sequence length="237" mass="26837">MREDGVSPNKSKLCTESEGISPSNSAWDGPLLPSASKNNFKQTVSDKSMHDSKKPTPVSSQILDHSETPNTGSSWRNGSHKSSCETRFSVISSSSNKQDVPDKDSGKLKAPERRLGKVIPVLQAKTRTNVPTVLQSDLEQKKQLYLKNVFAHINDPVDPNQGTLKELCALVDRVHHMHNPKWPHPSDLTTRNYARFRQKPLERYSLTQWVDKNKRSHQRFQCLPDIQYSPFVSSHQQ</sequence>
<name>A0A8B7SQ46_HIPAR</name>